<feature type="compositionally biased region" description="Basic and acidic residues" evidence="1">
    <location>
        <begin position="324"/>
        <end position="334"/>
    </location>
</feature>
<feature type="region of interest" description="Disordered" evidence="1">
    <location>
        <begin position="64"/>
        <end position="122"/>
    </location>
</feature>
<feature type="compositionally biased region" description="Low complexity" evidence="1">
    <location>
        <begin position="307"/>
        <end position="323"/>
    </location>
</feature>
<feature type="compositionally biased region" description="Pro residues" evidence="1">
    <location>
        <begin position="110"/>
        <end position="120"/>
    </location>
</feature>
<dbReference type="EMBL" id="OV170224">
    <property type="protein sequence ID" value="CAH0724084.1"/>
    <property type="molecule type" value="Genomic_DNA"/>
</dbReference>
<dbReference type="InterPro" id="IPR011990">
    <property type="entry name" value="TPR-like_helical_dom_sf"/>
</dbReference>
<keyword evidence="3" id="KW-1185">Reference proteome</keyword>
<dbReference type="AlphaFoldDB" id="A0A8J9USE9"/>
<dbReference type="OrthoDB" id="9950633at2759"/>
<feature type="compositionally biased region" description="Low complexity" evidence="1">
    <location>
        <begin position="267"/>
        <end position="286"/>
    </location>
</feature>
<protein>
    <submittedName>
        <fullName evidence="2">Uncharacterized protein</fullName>
    </submittedName>
</protein>
<dbReference type="Proteomes" id="UP000838878">
    <property type="component" value="Chromosome 4"/>
</dbReference>
<dbReference type="PANTHER" id="PTHR21520">
    <property type="entry name" value="GLUTAMATE-RICH PROTEIN 2"/>
    <property type="match status" value="1"/>
</dbReference>
<dbReference type="SUPFAM" id="SSF48452">
    <property type="entry name" value="TPR-like"/>
    <property type="match status" value="1"/>
</dbReference>
<feature type="compositionally biased region" description="Polar residues" evidence="1">
    <location>
        <begin position="73"/>
        <end position="89"/>
    </location>
</feature>
<feature type="compositionally biased region" description="Low complexity" evidence="1">
    <location>
        <begin position="341"/>
        <end position="357"/>
    </location>
</feature>
<gene>
    <name evidence="2" type="ORF">BINO364_LOCUS9839</name>
</gene>
<organism evidence="2 3">
    <name type="scientific">Brenthis ino</name>
    <name type="common">lesser marbled fritillary</name>
    <dbReference type="NCBI Taxonomy" id="405034"/>
    <lineage>
        <taxon>Eukaryota</taxon>
        <taxon>Metazoa</taxon>
        <taxon>Ecdysozoa</taxon>
        <taxon>Arthropoda</taxon>
        <taxon>Hexapoda</taxon>
        <taxon>Insecta</taxon>
        <taxon>Pterygota</taxon>
        <taxon>Neoptera</taxon>
        <taxon>Endopterygota</taxon>
        <taxon>Lepidoptera</taxon>
        <taxon>Glossata</taxon>
        <taxon>Ditrysia</taxon>
        <taxon>Papilionoidea</taxon>
        <taxon>Nymphalidae</taxon>
        <taxon>Heliconiinae</taxon>
        <taxon>Argynnini</taxon>
        <taxon>Brenthis</taxon>
    </lineage>
</organism>
<accession>A0A8J9USE9</accession>
<feature type="compositionally biased region" description="Acidic residues" evidence="1">
    <location>
        <begin position="255"/>
        <end position="266"/>
    </location>
</feature>
<sequence>MVTRRRQETSAKLSKKDLIIVGAPLNANRQDSLTQAVEAETDVIDLGAPQHARARRTQRLPRLYTPNPRLYPSTAQKSQQNTHLRANASQKRRRRFTRPVPNSRLYRPAPRAPPRPPPCRPGAWLAPVPRAALDTASHAALRLLRAAGGMAASKYSTSPDCSDGADASSAPSEFLAEFLSAIMRRQYAEALKYCQLILQYEPHNATAQGFYPLLRHKLHAHAKDETSSSDDTSSKRGGLFNTHFRQRSASKDKTEEEDEAEEEVEMEQGSSGSGSECSSLELDSSASPPPPAARAPRAARSDRSDPSDSTCSSSHTGSSWRWESGGERSERDDNGNPALCAEAAGSAPAAAAGDAENDNAASALHNAHIKSEAEASPLRQLRAHFACTINLRTPAAAAAALATLLVVLFV</sequence>
<proteinExistence type="predicted"/>
<reference evidence="2" key="1">
    <citation type="submission" date="2021-12" db="EMBL/GenBank/DDBJ databases">
        <authorList>
            <person name="Martin H S."/>
        </authorList>
    </citation>
    <scope>NUCLEOTIDE SEQUENCE</scope>
</reference>
<name>A0A8J9USE9_9NEOP</name>
<dbReference type="PANTHER" id="PTHR21520:SF2">
    <property type="entry name" value="GLUTAMATE-RICH PROTEIN 2"/>
    <property type="match status" value="1"/>
</dbReference>
<evidence type="ECO:0000313" key="3">
    <source>
        <dbReference type="Proteomes" id="UP000838878"/>
    </source>
</evidence>
<evidence type="ECO:0000256" key="1">
    <source>
        <dbReference type="SAM" id="MobiDB-lite"/>
    </source>
</evidence>
<dbReference type="InterPro" id="IPR026703">
    <property type="entry name" value="ERICH2"/>
</dbReference>
<feature type="region of interest" description="Disordered" evidence="1">
    <location>
        <begin position="222"/>
        <end position="357"/>
    </location>
</feature>
<evidence type="ECO:0000313" key="2">
    <source>
        <dbReference type="EMBL" id="CAH0724084.1"/>
    </source>
</evidence>
<feature type="non-terminal residue" evidence="2">
    <location>
        <position position="410"/>
    </location>
</feature>